<protein>
    <submittedName>
        <fullName evidence="1">Uncharacterized protein</fullName>
    </submittedName>
</protein>
<accession>D7BJD6</accession>
<keyword evidence="2" id="KW-1185">Reference proteome</keyword>
<proteinExistence type="predicted"/>
<dbReference type="EMBL" id="CP002043">
    <property type="protein sequence ID" value="ADH65292.1"/>
    <property type="molecule type" value="Genomic_DNA"/>
</dbReference>
<dbReference type="OrthoDB" id="10001938at2"/>
<dbReference type="KEGG" id="msv:Mesil_3488"/>
<evidence type="ECO:0000313" key="1">
    <source>
        <dbReference type="EMBL" id="ADH65292.1"/>
    </source>
</evidence>
<geneLocation type="plasmid" evidence="1 2">
    <name>pMESIL01</name>
</geneLocation>
<dbReference type="AlphaFoldDB" id="D7BJD6"/>
<dbReference type="HOGENOM" id="CLU_2167980_0_0_0"/>
<sequence>MPVLRGLPLTLAWAWEEEPGYLEGPYFSQSLWQAARRRAWQALEGPLEEARKAGVIARGGLYSGQEFLREAQRQGLVVLGLPQPGLRWGWASRVCSLLSRGALGVLVVTA</sequence>
<dbReference type="RefSeq" id="WP_013159771.1">
    <property type="nucleotide sequence ID" value="NC_014213.1"/>
</dbReference>
<reference evidence="1 2" key="1">
    <citation type="journal article" date="2010" name="Stand. Genomic Sci.">
        <title>Complete genome sequence of Meiothermus silvanus type strain (VI-R2).</title>
        <authorList>
            <person name="Sikorski J."/>
            <person name="Tindall B.J."/>
            <person name="Lowry S."/>
            <person name="Lucas S."/>
            <person name="Nolan M."/>
            <person name="Copeland A."/>
            <person name="Glavina Del Rio T."/>
            <person name="Tice H."/>
            <person name="Cheng J.F."/>
            <person name="Han C."/>
            <person name="Pitluck S."/>
            <person name="Liolios K."/>
            <person name="Ivanova N."/>
            <person name="Mavromatis K."/>
            <person name="Mikhailova N."/>
            <person name="Pati A."/>
            <person name="Goodwin L."/>
            <person name="Chen A."/>
            <person name="Palaniappan K."/>
            <person name="Land M."/>
            <person name="Hauser L."/>
            <person name="Chang Y.J."/>
            <person name="Jeffries C.D."/>
            <person name="Rohde M."/>
            <person name="Goker M."/>
            <person name="Woyke T."/>
            <person name="Bristow J."/>
            <person name="Eisen J.A."/>
            <person name="Markowitz V."/>
            <person name="Hugenholtz P."/>
            <person name="Kyrpides N.C."/>
            <person name="Klenk H.P."/>
            <person name="Lapidus A."/>
        </authorList>
    </citation>
    <scope>NUCLEOTIDE SEQUENCE [LARGE SCALE GENOMIC DNA]</scope>
    <source>
        <strain evidence="2">ATCC 700542 / DSM 9946 / VI-R2</strain>
        <plasmid evidence="2">Plasmid pMESIL01</plasmid>
    </source>
</reference>
<keyword evidence="1" id="KW-0614">Plasmid</keyword>
<evidence type="ECO:0000313" key="2">
    <source>
        <dbReference type="Proteomes" id="UP000001916"/>
    </source>
</evidence>
<dbReference type="Proteomes" id="UP000001916">
    <property type="component" value="Plasmid pMESIL01"/>
</dbReference>
<organism evidence="1 2">
    <name type="scientific">Allomeiothermus silvanus (strain ATCC 700542 / DSM 9946 / NBRC 106475 / NCIMB 13440 / VI-R2)</name>
    <name type="common">Thermus silvanus</name>
    <dbReference type="NCBI Taxonomy" id="526227"/>
    <lineage>
        <taxon>Bacteria</taxon>
        <taxon>Thermotogati</taxon>
        <taxon>Deinococcota</taxon>
        <taxon>Deinococci</taxon>
        <taxon>Thermales</taxon>
        <taxon>Thermaceae</taxon>
        <taxon>Allomeiothermus</taxon>
    </lineage>
</organism>
<name>D7BJD6_ALLS1</name>
<gene>
    <name evidence="1" type="ORF">Mesil_3488</name>
</gene>